<proteinExistence type="predicted"/>
<feature type="transmembrane region" description="Helical" evidence="2">
    <location>
        <begin position="12"/>
        <end position="31"/>
    </location>
</feature>
<dbReference type="EMBL" id="PFHV01000059">
    <property type="protein sequence ID" value="PIX03093.1"/>
    <property type="molecule type" value="Genomic_DNA"/>
</dbReference>
<evidence type="ECO:0000313" key="4">
    <source>
        <dbReference type="Proteomes" id="UP000230505"/>
    </source>
</evidence>
<sequence>MLALKKMAVKKLAIYGAIVVFMLAGTGYLLYLNNNLAARKPLVIDSADQFKDYLPAETLATSTKIEAKKTGQPAQVKESRGGGGLDLTIFNDEKFKALTDNALIPKTAPSPGKRDPFKPN</sequence>
<keyword evidence="2" id="KW-0472">Membrane</keyword>
<protein>
    <submittedName>
        <fullName evidence="3">Uncharacterized protein</fullName>
    </submittedName>
</protein>
<dbReference type="Proteomes" id="UP000230505">
    <property type="component" value="Unassembled WGS sequence"/>
</dbReference>
<evidence type="ECO:0000256" key="2">
    <source>
        <dbReference type="SAM" id="Phobius"/>
    </source>
</evidence>
<keyword evidence="2" id="KW-1133">Transmembrane helix</keyword>
<reference evidence="4" key="1">
    <citation type="submission" date="2017-09" db="EMBL/GenBank/DDBJ databases">
        <title>Depth-based differentiation of microbial function through sediment-hosted aquifers and enrichment of novel symbionts in the deep terrestrial subsurface.</title>
        <authorList>
            <person name="Probst A.J."/>
            <person name="Ladd B."/>
            <person name="Jarett J.K."/>
            <person name="Geller-Mcgrath D.E."/>
            <person name="Sieber C.M.K."/>
            <person name="Emerson J.B."/>
            <person name="Anantharaman K."/>
            <person name="Thomas B.C."/>
            <person name="Malmstrom R."/>
            <person name="Stieglmeier M."/>
            <person name="Klingl A."/>
            <person name="Woyke T."/>
            <person name="Ryan C.M."/>
            <person name="Banfield J.F."/>
        </authorList>
    </citation>
    <scope>NUCLEOTIDE SEQUENCE [LARGE SCALE GENOMIC DNA]</scope>
</reference>
<evidence type="ECO:0000313" key="3">
    <source>
        <dbReference type="EMBL" id="PIX03093.1"/>
    </source>
</evidence>
<comment type="caution">
    <text evidence="3">The sequence shown here is derived from an EMBL/GenBank/DDBJ whole genome shotgun (WGS) entry which is preliminary data.</text>
</comment>
<keyword evidence="2" id="KW-0812">Transmembrane</keyword>
<organism evidence="3 4">
    <name type="scientific">bacterium (Candidatus Gribaldobacteria) CG_4_8_14_3_um_filter_42_11</name>
    <dbReference type="NCBI Taxonomy" id="2014267"/>
    <lineage>
        <taxon>Bacteria</taxon>
        <taxon>Candidatus Gribaldobacteria</taxon>
    </lineage>
</organism>
<evidence type="ECO:0000256" key="1">
    <source>
        <dbReference type="SAM" id="MobiDB-lite"/>
    </source>
</evidence>
<dbReference type="AlphaFoldDB" id="A0A2M7IY32"/>
<gene>
    <name evidence="3" type="ORF">COZ78_02195</name>
</gene>
<name>A0A2M7IY32_9BACT</name>
<accession>A0A2M7IY32</accession>
<feature type="region of interest" description="Disordered" evidence="1">
    <location>
        <begin position="101"/>
        <end position="120"/>
    </location>
</feature>